<dbReference type="InterPro" id="IPR016007">
    <property type="entry name" value="Alpha_rhamnosid"/>
</dbReference>
<dbReference type="Gene3D" id="3.10.450.50">
    <property type="match status" value="1"/>
</dbReference>
<proteinExistence type="predicted"/>
<gene>
    <name evidence="7" type="ORF">OTI717_LOCUS27821</name>
    <name evidence="6" type="ORF">RFH988_LOCUS33963</name>
</gene>
<dbReference type="InterPro" id="IPR008902">
    <property type="entry name" value="Rhamnosid_concanavalin"/>
</dbReference>
<dbReference type="Pfam" id="PF17389">
    <property type="entry name" value="Bac_rhamnosid6H"/>
    <property type="match status" value="1"/>
</dbReference>
<dbReference type="Proteomes" id="UP000663882">
    <property type="component" value="Unassembled WGS sequence"/>
</dbReference>
<dbReference type="OrthoDB" id="426354at2759"/>
<dbReference type="SUPFAM" id="SSF48208">
    <property type="entry name" value="Six-hairpin glycosidases"/>
    <property type="match status" value="1"/>
</dbReference>
<dbReference type="EMBL" id="CAJNOO010004494">
    <property type="protein sequence ID" value="CAF1383297.1"/>
    <property type="molecule type" value="Genomic_DNA"/>
</dbReference>
<dbReference type="InterPro" id="IPR012341">
    <property type="entry name" value="6hp_glycosidase-like_sf"/>
</dbReference>
<evidence type="ECO:0000313" key="6">
    <source>
        <dbReference type="EMBL" id="CAF1383297.1"/>
    </source>
</evidence>
<comment type="catalytic activity">
    <reaction evidence="1">
        <text>Hydrolysis of terminal non-reducing alpha-L-rhamnose residues in alpha-L-rhamnosides.</text>
        <dbReference type="EC" id="3.2.1.40"/>
    </reaction>
</comment>
<dbReference type="SUPFAM" id="SSF54427">
    <property type="entry name" value="NTF2-like"/>
    <property type="match status" value="1"/>
</dbReference>
<dbReference type="GO" id="GO:0030596">
    <property type="term" value="F:alpha-L-rhamnosidase activity"/>
    <property type="evidence" value="ECO:0007669"/>
    <property type="project" value="UniProtKB-EC"/>
</dbReference>
<dbReference type="PANTHER" id="PTHR33307:SF6">
    <property type="entry name" value="ALPHA-RHAMNOSIDASE (EUROFUNG)-RELATED"/>
    <property type="match status" value="1"/>
</dbReference>
<dbReference type="Gene3D" id="2.60.120.260">
    <property type="entry name" value="Galactose-binding domain-like"/>
    <property type="match status" value="2"/>
</dbReference>
<dbReference type="EC" id="3.2.1.40" evidence="2"/>
<dbReference type="InterPro" id="IPR013737">
    <property type="entry name" value="Bac_rhamnosid_N"/>
</dbReference>
<dbReference type="AlphaFoldDB" id="A0A815JMJ6"/>
<evidence type="ECO:0000259" key="3">
    <source>
        <dbReference type="Pfam" id="PF05592"/>
    </source>
</evidence>
<evidence type="ECO:0000259" key="4">
    <source>
        <dbReference type="Pfam" id="PF08531"/>
    </source>
</evidence>
<dbReference type="GO" id="GO:0005975">
    <property type="term" value="P:carbohydrate metabolic process"/>
    <property type="evidence" value="ECO:0007669"/>
    <property type="project" value="InterPro"/>
</dbReference>
<evidence type="ECO:0000313" key="7">
    <source>
        <dbReference type="EMBL" id="CAF3978489.1"/>
    </source>
</evidence>
<name>A0A815JMJ6_9BILA</name>
<evidence type="ECO:0000313" key="8">
    <source>
        <dbReference type="Proteomes" id="UP000663882"/>
    </source>
</evidence>
<feature type="domain" description="Alpha-L-rhamnosidase concanavalin-like" evidence="3">
    <location>
        <begin position="437"/>
        <end position="541"/>
    </location>
</feature>
<comment type="caution">
    <text evidence="6">The sequence shown here is derived from an EMBL/GenBank/DDBJ whole genome shotgun (WGS) entry which is preliminary data.</text>
</comment>
<protein>
    <recommendedName>
        <fullName evidence="2">alpha-L-rhamnosidase</fullName>
        <ecNumber evidence="2">3.2.1.40</ecNumber>
    </recommendedName>
</protein>
<dbReference type="InterPro" id="IPR032710">
    <property type="entry name" value="NTF2-like_dom_sf"/>
</dbReference>
<dbReference type="PANTHER" id="PTHR33307">
    <property type="entry name" value="ALPHA-RHAMNOSIDASE (EUROFUNG)"/>
    <property type="match status" value="1"/>
</dbReference>
<feature type="domain" description="Alpha-L-rhamnosidase six-hairpin glycosidase" evidence="5">
    <location>
        <begin position="547"/>
        <end position="883"/>
    </location>
</feature>
<dbReference type="InterPro" id="IPR008928">
    <property type="entry name" value="6-hairpin_glycosidase_sf"/>
</dbReference>
<dbReference type="Pfam" id="PF08531">
    <property type="entry name" value="Bac_rhamnosid_N"/>
    <property type="match status" value="1"/>
</dbReference>
<evidence type="ECO:0000259" key="5">
    <source>
        <dbReference type="Pfam" id="PF17389"/>
    </source>
</evidence>
<feature type="domain" description="Bacterial alpha-L-rhamnosidase N-terminal" evidence="4">
    <location>
        <begin position="211"/>
        <end position="385"/>
    </location>
</feature>
<organism evidence="6 8">
    <name type="scientific">Rotaria sordida</name>
    <dbReference type="NCBI Taxonomy" id="392033"/>
    <lineage>
        <taxon>Eukaryota</taxon>
        <taxon>Metazoa</taxon>
        <taxon>Spiralia</taxon>
        <taxon>Gnathifera</taxon>
        <taxon>Rotifera</taxon>
        <taxon>Eurotatoria</taxon>
        <taxon>Bdelloidea</taxon>
        <taxon>Philodinida</taxon>
        <taxon>Philodinidae</taxon>
        <taxon>Rotaria</taxon>
    </lineage>
</organism>
<dbReference type="Pfam" id="PF05592">
    <property type="entry name" value="Bac_rhamnosid"/>
    <property type="match status" value="1"/>
</dbReference>
<dbReference type="EMBL" id="CAJOAX010006365">
    <property type="protein sequence ID" value="CAF3978489.1"/>
    <property type="molecule type" value="Genomic_DNA"/>
</dbReference>
<dbReference type="Gene3D" id="1.50.10.10">
    <property type="match status" value="1"/>
</dbReference>
<evidence type="ECO:0000256" key="1">
    <source>
        <dbReference type="ARBA" id="ARBA00001445"/>
    </source>
</evidence>
<reference evidence="6" key="1">
    <citation type="submission" date="2021-02" db="EMBL/GenBank/DDBJ databases">
        <authorList>
            <person name="Nowell W R."/>
        </authorList>
    </citation>
    <scope>NUCLEOTIDE SEQUENCE</scope>
</reference>
<dbReference type="Gene3D" id="2.60.420.10">
    <property type="entry name" value="Maltose phosphorylase, domain 3"/>
    <property type="match status" value="1"/>
</dbReference>
<dbReference type="Proteomes" id="UP000663823">
    <property type="component" value="Unassembled WGS sequence"/>
</dbReference>
<sequence length="1009" mass="114656">MSSPCTVSTEQVKATRAWVEAFFKEYDSPDIQGWVMKYCEPDAILNMRDLSPIKGHKEICDYVKEEHAQIPIIRHDINYVHVLPDRIYVQKDSTGIATNDPERKEITAKLFCVFWKKINEDKLTSLDIYFDAIHLPENLEELTHYQVRLRLWTSASEAATPWTSWIPFRTSMYNFHQYLMDHNDEVNWIGSTQIYMNELRKEFNVPNTSLIRSATIFISGIGYYEMYLNGDNIDPSRKLDPGWTTYQKRTLFASYDVTSKIKVGMNAVGVKLGNGWYSQEQYLLPSIPELNYGLPRLMFVLHIIFENSDQMNIYSDQTWKGRQGSIIHDSVYNGETVDARYDRPNWAQVGFNDSLSLWITPEILPSPVNITANGQLTLQDMPPIRAGLDALHFEVEHGVDEKKSYLSKEEIGNIFGASLKDGGILKPISVSTPFFNVHTIDMGQNMVGWCRFKFRGPRGVGIYIRHAEVLSQPIVSTGQSDGGLYTDNLRGATQSDTYILSGDPNGEIYEPRFTVHGFRYITVFGSPTPLLINDVECLVVHSETTVKGHFSSSNPVINQIQHNILWGQLGNSMSLPTDCPQRDERKGWMGDAALSINEALYNFDLIKFYLNFLTLIMDIQLKAGFVPDTVPLTFGIYPADPNWGTALPTITWQLYRHYNDIQILRDHYASIRAYVESVRDGYRITGLAELIYHYGDWVPPPPQPKTNGHLVASFAFLHDVSLLINMSQILGYSNDTQAYTAFYQRLAEEFHRVFFKTSTGYYADGMQAAQVLALALSNVVPANVRNGVLQHLLQDIQAKGNHISTGIVSTAQLYPLLSDNGHHDLAMELITSITYPSYGFMFNNPYENATTIWELWNAPFEGPSMNSRNHHMFASVGAWFYSHLAGIDLQSDLIVIRPRMVSEEKKHLLSKIDCQLSTLYGLVHVSYTRDEHDTFANSILLRITIPANAEAKVVFEPLFPDAKCVTVTEGNEVIWSVADKRNSVIEDPQTGLMTVHIGSGFYEYQVFWK</sequence>
<accession>A0A815JMJ6</accession>
<evidence type="ECO:0000256" key="2">
    <source>
        <dbReference type="ARBA" id="ARBA00012652"/>
    </source>
</evidence>
<dbReference type="InterPro" id="IPR035396">
    <property type="entry name" value="Bac_rhamnosid6H"/>
</dbReference>